<evidence type="ECO:0000313" key="2">
    <source>
        <dbReference type="EMBL" id="TDW18833.1"/>
    </source>
</evidence>
<evidence type="ECO:0000313" key="3">
    <source>
        <dbReference type="Proteomes" id="UP000295447"/>
    </source>
</evidence>
<dbReference type="Proteomes" id="UP000295447">
    <property type="component" value="Unassembled WGS sequence"/>
</dbReference>
<dbReference type="AlphaFoldDB" id="A0A4R7ZLX6"/>
<dbReference type="EMBL" id="SODF01000002">
    <property type="protein sequence ID" value="TDW18833.1"/>
    <property type="molecule type" value="Genomic_DNA"/>
</dbReference>
<feature type="transmembrane region" description="Helical" evidence="1">
    <location>
        <begin position="68"/>
        <end position="87"/>
    </location>
</feature>
<name>A0A4R7ZLX6_9ACTN</name>
<keyword evidence="1" id="KW-0472">Membrane</keyword>
<organism evidence="2 3">
    <name type="scientific">Kribbella kalugense</name>
    <dbReference type="NCBI Taxonomy" id="2512221"/>
    <lineage>
        <taxon>Bacteria</taxon>
        <taxon>Bacillati</taxon>
        <taxon>Actinomycetota</taxon>
        <taxon>Actinomycetes</taxon>
        <taxon>Propionibacteriales</taxon>
        <taxon>Kribbellaceae</taxon>
        <taxon>Kribbella</taxon>
    </lineage>
</organism>
<gene>
    <name evidence="2" type="ORF">EV650_5429</name>
</gene>
<accession>A0A4R7ZLX6</accession>
<proteinExistence type="predicted"/>
<keyword evidence="3" id="KW-1185">Reference proteome</keyword>
<reference evidence="2 3" key="1">
    <citation type="submission" date="2019-03" db="EMBL/GenBank/DDBJ databases">
        <title>Genomic Encyclopedia of Type Strains, Phase III (KMG-III): the genomes of soil and plant-associated and newly described type strains.</title>
        <authorList>
            <person name="Whitman W."/>
        </authorList>
    </citation>
    <scope>NUCLEOTIDE SEQUENCE [LARGE SCALE GENOMIC DNA]</scope>
    <source>
        <strain evidence="2 3">VKM Ac-2570</strain>
    </source>
</reference>
<comment type="caution">
    <text evidence="2">The sequence shown here is derived from an EMBL/GenBank/DDBJ whole genome shotgun (WGS) entry which is preliminary data.</text>
</comment>
<sequence length="90" mass="9670">MRSSAELIEQITAEMEVRAATAASLKAEAEQAQQLASLHQEQQDAVMRAVRAEIGAEGKNAARQNLKANILFFLAGVLVSVAIQLVIKPL</sequence>
<keyword evidence="1" id="KW-1133">Transmembrane helix</keyword>
<protein>
    <submittedName>
        <fullName evidence="2">Uncharacterized protein</fullName>
    </submittedName>
</protein>
<keyword evidence="1" id="KW-0812">Transmembrane</keyword>
<evidence type="ECO:0000256" key="1">
    <source>
        <dbReference type="SAM" id="Phobius"/>
    </source>
</evidence>